<dbReference type="InterPro" id="IPR034660">
    <property type="entry name" value="DinB/YfiT-like"/>
</dbReference>
<evidence type="ECO:0000256" key="3">
    <source>
        <dbReference type="PIRSR" id="PIRSR607837-1"/>
    </source>
</evidence>
<dbReference type="PANTHER" id="PTHR37302:SF1">
    <property type="entry name" value="PROTEIN DINB"/>
    <property type="match status" value="1"/>
</dbReference>
<evidence type="ECO:0000313" key="7">
    <source>
        <dbReference type="Proteomes" id="UP000251571"/>
    </source>
</evidence>
<dbReference type="InterPro" id="IPR007837">
    <property type="entry name" value="DinB"/>
</dbReference>
<feature type="binding site" evidence="3">
    <location>
        <position position="139"/>
    </location>
    <ligand>
        <name>a divalent metal cation</name>
        <dbReference type="ChEBI" id="CHEBI:60240"/>
    </ligand>
</feature>
<proteinExistence type="inferred from homology"/>
<dbReference type="EMBL" id="QGDJ01000003">
    <property type="protein sequence ID" value="PWJ20516.1"/>
    <property type="molecule type" value="Genomic_DNA"/>
</dbReference>
<sequence>MIGADWVRMMARYAAWQNASYAALTADLSEADWWADRGAFFKSLGVTANHILWADKIWLSRLGGGQAPAASGVGLDIAATRADWAAQRAKADADLSRWAAGLRDADLRGDLEWVSVLAGDMRAPLAEVVTHLFNHATHHRGQMHAMLTAMGRETPVTDIPFMPAAT</sequence>
<evidence type="ECO:0000313" key="5">
    <source>
        <dbReference type="EMBL" id="SSA44612.1"/>
    </source>
</evidence>
<dbReference type="PANTHER" id="PTHR37302">
    <property type="entry name" value="SLR1116 PROTEIN"/>
    <property type="match status" value="1"/>
</dbReference>
<reference evidence="4 6" key="2">
    <citation type="submission" date="2018-03" db="EMBL/GenBank/DDBJ databases">
        <title>Genomic Encyclopedia of Archaeal and Bacterial Type Strains, Phase II (KMG-II): from individual species to whole genera.</title>
        <authorList>
            <person name="Goeker M."/>
        </authorList>
    </citation>
    <scope>NUCLEOTIDE SEQUENCE [LARGE SCALE GENOMIC DNA]</scope>
    <source>
        <strain evidence="4 6">DSM 25227</strain>
    </source>
</reference>
<gene>
    <name evidence="4" type="ORF">BCF38_103335</name>
    <name evidence="5" type="ORF">SAMN05421539_103335</name>
</gene>
<dbReference type="RefSeq" id="WP_109564092.1">
    <property type="nucleotide sequence ID" value="NZ_QGDJ01000003.1"/>
</dbReference>
<comment type="similarity">
    <text evidence="1">Belongs to the DinB family.</text>
</comment>
<evidence type="ECO:0000313" key="4">
    <source>
        <dbReference type="EMBL" id="PWJ20516.1"/>
    </source>
</evidence>
<dbReference type="Gene3D" id="1.20.120.450">
    <property type="entry name" value="dinb family like domain"/>
    <property type="match status" value="1"/>
</dbReference>
<dbReference type="OrthoDB" id="9807509at2"/>
<feature type="binding site" evidence="3">
    <location>
        <position position="50"/>
    </location>
    <ligand>
        <name>a divalent metal cation</name>
        <dbReference type="ChEBI" id="CHEBI:60240"/>
    </ligand>
</feature>
<keyword evidence="6" id="KW-1185">Reference proteome</keyword>
<name>A0A2Y9BZM2_9RHOB</name>
<dbReference type="AlphaFoldDB" id="A0A2Y9BZM2"/>
<reference evidence="5 7" key="1">
    <citation type="submission" date="2016-10" db="EMBL/GenBank/DDBJ databases">
        <authorList>
            <person name="Cai Z."/>
        </authorList>
    </citation>
    <scope>NUCLEOTIDE SEQUENCE [LARGE SCALE GENOMIC DNA]</scope>
    <source>
        <strain evidence="5 7">DSM 25227</strain>
    </source>
</reference>
<organism evidence="5 7">
    <name type="scientific">Jannaschia seohaensis</name>
    <dbReference type="NCBI Taxonomy" id="475081"/>
    <lineage>
        <taxon>Bacteria</taxon>
        <taxon>Pseudomonadati</taxon>
        <taxon>Pseudomonadota</taxon>
        <taxon>Alphaproteobacteria</taxon>
        <taxon>Rhodobacterales</taxon>
        <taxon>Roseobacteraceae</taxon>
        <taxon>Jannaschia</taxon>
    </lineage>
</organism>
<evidence type="ECO:0000256" key="2">
    <source>
        <dbReference type="ARBA" id="ARBA00022723"/>
    </source>
</evidence>
<dbReference type="SUPFAM" id="SSF109854">
    <property type="entry name" value="DinB/YfiT-like putative metalloenzymes"/>
    <property type="match status" value="1"/>
</dbReference>
<evidence type="ECO:0000313" key="6">
    <source>
        <dbReference type="Proteomes" id="UP000245839"/>
    </source>
</evidence>
<dbReference type="GO" id="GO:0046872">
    <property type="term" value="F:metal ion binding"/>
    <property type="evidence" value="ECO:0007669"/>
    <property type="project" value="UniProtKB-KW"/>
</dbReference>
<dbReference type="Pfam" id="PF05163">
    <property type="entry name" value="DinB"/>
    <property type="match status" value="1"/>
</dbReference>
<evidence type="ECO:0000256" key="1">
    <source>
        <dbReference type="ARBA" id="ARBA00008635"/>
    </source>
</evidence>
<accession>A0A2Y9BZM2</accession>
<dbReference type="Proteomes" id="UP000245839">
    <property type="component" value="Unassembled WGS sequence"/>
</dbReference>
<keyword evidence="2 3" id="KW-0479">Metal-binding</keyword>
<feature type="binding site" evidence="3">
    <location>
        <position position="135"/>
    </location>
    <ligand>
        <name>a divalent metal cation</name>
        <dbReference type="ChEBI" id="CHEBI:60240"/>
    </ligand>
</feature>
<dbReference type="Proteomes" id="UP000251571">
    <property type="component" value="Unassembled WGS sequence"/>
</dbReference>
<dbReference type="EMBL" id="UETC01000003">
    <property type="protein sequence ID" value="SSA44612.1"/>
    <property type="molecule type" value="Genomic_DNA"/>
</dbReference>
<protein>
    <submittedName>
        <fullName evidence="4">Putative damage-inducible protein DinB</fullName>
    </submittedName>
</protein>